<evidence type="ECO:0000256" key="4">
    <source>
        <dbReference type="SAM" id="SignalP"/>
    </source>
</evidence>
<dbReference type="PANTHER" id="PTHR24171">
    <property type="entry name" value="ANKYRIN REPEAT DOMAIN-CONTAINING PROTEIN 39-RELATED"/>
    <property type="match status" value="1"/>
</dbReference>
<organism evidence="5 6">
    <name type="scientific">Polarella glacialis</name>
    <name type="common">Dinoflagellate</name>
    <dbReference type="NCBI Taxonomy" id="89957"/>
    <lineage>
        <taxon>Eukaryota</taxon>
        <taxon>Sar</taxon>
        <taxon>Alveolata</taxon>
        <taxon>Dinophyceae</taxon>
        <taxon>Suessiales</taxon>
        <taxon>Suessiaceae</taxon>
        <taxon>Polarella</taxon>
    </lineage>
</organism>
<dbReference type="Proteomes" id="UP000654075">
    <property type="component" value="Unassembled WGS sequence"/>
</dbReference>
<dbReference type="Pfam" id="PF00023">
    <property type="entry name" value="Ank"/>
    <property type="match status" value="1"/>
</dbReference>
<evidence type="ECO:0000256" key="1">
    <source>
        <dbReference type="ARBA" id="ARBA00022737"/>
    </source>
</evidence>
<dbReference type="Pfam" id="PF12796">
    <property type="entry name" value="Ank_2"/>
    <property type="match status" value="1"/>
</dbReference>
<keyword evidence="4" id="KW-0732">Signal</keyword>
<dbReference type="EMBL" id="CAJNNV010003240">
    <property type="protein sequence ID" value="CAE8588614.1"/>
    <property type="molecule type" value="Genomic_DNA"/>
</dbReference>
<dbReference type="Gene3D" id="1.25.40.20">
    <property type="entry name" value="Ankyrin repeat-containing domain"/>
    <property type="match status" value="2"/>
</dbReference>
<name>A0A813DQL0_POLGL</name>
<dbReference type="SMART" id="SM00248">
    <property type="entry name" value="ANK"/>
    <property type="match status" value="3"/>
</dbReference>
<feature type="repeat" description="ANK" evidence="3">
    <location>
        <begin position="64"/>
        <end position="96"/>
    </location>
</feature>
<sequence>MAPSMSSRRSARAVGICATLLVALRALPVFVGTPQSSRLAERGAQTLRHADALNFDNAGALGDGGTTPLMLASHNNDVSEIRGYVENGADINGQDAYGWTAVRYAVRSRNYEAVEALIEMGANLNLQSNTGRTPLMSAAANGCSNMVKLLLKSGANTKVKNTSGMTAYEISMRGGETGCSECRKMLEAA</sequence>
<comment type="caution">
    <text evidence="5">The sequence shown here is derived from an EMBL/GenBank/DDBJ whole genome shotgun (WGS) entry which is preliminary data.</text>
</comment>
<feature type="signal peptide" evidence="4">
    <location>
        <begin position="1"/>
        <end position="26"/>
    </location>
</feature>
<dbReference type="PROSITE" id="PS50297">
    <property type="entry name" value="ANK_REP_REGION"/>
    <property type="match status" value="3"/>
</dbReference>
<keyword evidence="2 3" id="KW-0040">ANK repeat</keyword>
<evidence type="ECO:0000256" key="3">
    <source>
        <dbReference type="PROSITE-ProRule" id="PRU00023"/>
    </source>
</evidence>
<dbReference type="OrthoDB" id="10264606at2759"/>
<feature type="repeat" description="ANK" evidence="3">
    <location>
        <begin position="97"/>
        <end position="129"/>
    </location>
</feature>
<reference evidence="5" key="1">
    <citation type="submission" date="2021-02" db="EMBL/GenBank/DDBJ databases">
        <authorList>
            <person name="Dougan E. K."/>
            <person name="Rhodes N."/>
            <person name="Thang M."/>
            <person name="Chan C."/>
        </authorList>
    </citation>
    <scope>NUCLEOTIDE SEQUENCE</scope>
</reference>
<proteinExistence type="predicted"/>
<dbReference type="InterPro" id="IPR036770">
    <property type="entry name" value="Ankyrin_rpt-contain_sf"/>
</dbReference>
<keyword evidence="6" id="KW-1185">Reference proteome</keyword>
<protein>
    <submittedName>
        <fullName evidence="5">Uncharacterized protein</fullName>
    </submittedName>
</protein>
<dbReference type="InterPro" id="IPR002110">
    <property type="entry name" value="Ankyrin_rpt"/>
</dbReference>
<dbReference type="OMA" id="SAFHCKE"/>
<dbReference type="SUPFAM" id="SSF48403">
    <property type="entry name" value="Ankyrin repeat"/>
    <property type="match status" value="1"/>
</dbReference>
<evidence type="ECO:0000313" key="5">
    <source>
        <dbReference type="EMBL" id="CAE8588614.1"/>
    </source>
</evidence>
<dbReference type="PROSITE" id="PS50088">
    <property type="entry name" value="ANK_REPEAT"/>
    <property type="match status" value="3"/>
</dbReference>
<dbReference type="AlphaFoldDB" id="A0A813DQL0"/>
<gene>
    <name evidence="5" type="ORF">PGLA1383_LOCUS7406</name>
</gene>
<evidence type="ECO:0000256" key="2">
    <source>
        <dbReference type="ARBA" id="ARBA00023043"/>
    </source>
</evidence>
<keyword evidence="1" id="KW-0677">Repeat</keyword>
<feature type="repeat" description="ANK" evidence="3">
    <location>
        <begin position="130"/>
        <end position="162"/>
    </location>
</feature>
<accession>A0A813DQL0</accession>
<feature type="chain" id="PRO_5032401975" evidence="4">
    <location>
        <begin position="27"/>
        <end position="189"/>
    </location>
</feature>
<evidence type="ECO:0000313" key="6">
    <source>
        <dbReference type="Proteomes" id="UP000654075"/>
    </source>
</evidence>